<dbReference type="RefSeq" id="WP_379875164.1">
    <property type="nucleotide sequence ID" value="NZ_JBHUIP010000003.1"/>
</dbReference>
<comment type="caution">
    <text evidence="2">The sequence shown here is derived from an EMBL/GenBank/DDBJ whole genome shotgun (WGS) entry which is preliminary data.</text>
</comment>
<organism evidence="2 3">
    <name type="scientific">Lacibacterium aquatile</name>
    <dbReference type="NCBI Taxonomy" id="1168082"/>
    <lineage>
        <taxon>Bacteria</taxon>
        <taxon>Pseudomonadati</taxon>
        <taxon>Pseudomonadota</taxon>
        <taxon>Alphaproteobacteria</taxon>
        <taxon>Rhodospirillales</taxon>
        <taxon>Rhodospirillaceae</taxon>
    </lineage>
</organism>
<gene>
    <name evidence="2" type="ORF">ACFSM5_05045</name>
</gene>
<sequence>MVSSVSSNRFSLSASASAASFSALSQAINGAGGKVDLKAMAAIIADESGTYTDAQKYEAFKFMNISQKNFDGELSFNYLVSSANISKYTSAERQTYSQTVQNSSFMKRFNAAEQKVSDAIYATKLEYDGRSDAYVDRDKLARQAEFFQGLSDPFERMVLRADDRVKLAQITIGVLETEDKLAKQGKLNDANPEFAKMKALTAAGNKMDLHAWVNDSRLAEYLDLGRKYQVKQRGATVQDIVSLSAAARAVRI</sequence>
<protein>
    <recommendedName>
        <fullName evidence="4">DUF1217 domain-containing protein</fullName>
    </recommendedName>
</protein>
<feature type="signal peptide" evidence="1">
    <location>
        <begin position="1"/>
        <end position="18"/>
    </location>
</feature>
<name>A0ABW5DQM1_9PROT</name>
<feature type="chain" id="PRO_5047502521" description="DUF1217 domain-containing protein" evidence="1">
    <location>
        <begin position="19"/>
        <end position="252"/>
    </location>
</feature>
<proteinExistence type="predicted"/>
<accession>A0ABW5DQM1</accession>
<evidence type="ECO:0008006" key="4">
    <source>
        <dbReference type="Google" id="ProtNLM"/>
    </source>
</evidence>
<dbReference type="EMBL" id="JBHUIP010000003">
    <property type="protein sequence ID" value="MFD2262244.1"/>
    <property type="molecule type" value="Genomic_DNA"/>
</dbReference>
<evidence type="ECO:0000313" key="3">
    <source>
        <dbReference type="Proteomes" id="UP001597295"/>
    </source>
</evidence>
<evidence type="ECO:0000256" key="1">
    <source>
        <dbReference type="SAM" id="SignalP"/>
    </source>
</evidence>
<evidence type="ECO:0000313" key="2">
    <source>
        <dbReference type="EMBL" id="MFD2262244.1"/>
    </source>
</evidence>
<dbReference type="Proteomes" id="UP001597295">
    <property type="component" value="Unassembled WGS sequence"/>
</dbReference>
<reference evidence="3" key="1">
    <citation type="journal article" date="2019" name="Int. J. Syst. Evol. Microbiol.">
        <title>The Global Catalogue of Microorganisms (GCM) 10K type strain sequencing project: providing services to taxonomists for standard genome sequencing and annotation.</title>
        <authorList>
            <consortium name="The Broad Institute Genomics Platform"/>
            <consortium name="The Broad Institute Genome Sequencing Center for Infectious Disease"/>
            <person name="Wu L."/>
            <person name="Ma J."/>
        </authorList>
    </citation>
    <scope>NUCLEOTIDE SEQUENCE [LARGE SCALE GENOMIC DNA]</scope>
    <source>
        <strain evidence="3">CGMCC 1.19062</strain>
    </source>
</reference>
<keyword evidence="3" id="KW-1185">Reference proteome</keyword>
<keyword evidence="1" id="KW-0732">Signal</keyword>